<comment type="pathway">
    <text evidence="1">Secondary metabolite biosynthesis; terpenoid biosynthesis.</text>
</comment>
<sequence length="390" mass="43692">MEDNKLNIVMFPWLAFGHMLPFLELSKRLATKGHHIFFVSTPRNLERLPNIPKNIAPLITLVPLPLPRVENLPPNAEATTDDNGPAADSLTNAEFPPWIPFPKSTVYFLPNEARIFLKNLTAKTSSGVSDLFRFKTVCNSSDLVVVRGCLELEAKYLQLVDELIAEKPVLPVGLLPPSMEESSENEDAQNSIFGWLEKQRSGSVVYVALGSEVEVSQEQLTELALGLELSKLPFLWALRRSVGSSVELPDGFVERTRDRGLVWTSWAPQLKILQHDSVGGFLTHAGFSSTIETLMFGKPSIMLPLMLDQGINARFLEEKRVGIEIPRNKEDGSFTRNSVAQSLALVLQDEAGKMYRNEAKKYSPIIANESLHDKYIDELIDHLYDYKSET</sequence>
<dbReference type="AlphaFoldDB" id="A0A803L9C3"/>
<keyword evidence="5" id="KW-1185">Reference proteome</keyword>
<protein>
    <recommendedName>
        <fullName evidence="6">Glycosyltransferase</fullName>
    </recommendedName>
</protein>
<keyword evidence="3" id="KW-0808">Transferase</keyword>
<evidence type="ECO:0000256" key="2">
    <source>
        <dbReference type="ARBA" id="ARBA00009995"/>
    </source>
</evidence>
<dbReference type="PANTHER" id="PTHR48049">
    <property type="entry name" value="GLYCOSYLTRANSFERASE"/>
    <property type="match status" value="1"/>
</dbReference>
<dbReference type="InterPro" id="IPR002213">
    <property type="entry name" value="UDP_glucos_trans"/>
</dbReference>
<evidence type="ECO:0008006" key="6">
    <source>
        <dbReference type="Google" id="ProtNLM"/>
    </source>
</evidence>
<dbReference type="Pfam" id="PF00201">
    <property type="entry name" value="UDPGT"/>
    <property type="match status" value="1"/>
</dbReference>
<proteinExistence type="inferred from homology"/>
<dbReference type="InterPro" id="IPR050481">
    <property type="entry name" value="UDP-glycosyltransf_plant"/>
</dbReference>
<evidence type="ECO:0000256" key="1">
    <source>
        <dbReference type="ARBA" id="ARBA00004721"/>
    </source>
</evidence>
<dbReference type="CDD" id="cd03784">
    <property type="entry name" value="GT1_Gtf-like"/>
    <property type="match status" value="1"/>
</dbReference>
<dbReference type="EnsemblPlants" id="AUR62008462-RA">
    <property type="protein sequence ID" value="AUR62008462-RA:cds"/>
    <property type="gene ID" value="AUR62008462"/>
</dbReference>
<dbReference type="SUPFAM" id="SSF53756">
    <property type="entry name" value="UDP-Glycosyltransferase/glycogen phosphorylase"/>
    <property type="match status" value="1"/>
</dbReference>
<accession>A0A803L9C3</accession>
<name>A0A803L9C3_CHEQI</name>
<dbReference type="Gene3D" id="3.40.50.2000">
    <property type="entry name" value="Glycogen Phosphorylase B"/>
    <property type="match status" value="3"/>
</dbReference>
<dbReference type="OMA" id="ICGPPTW"/>
<dbReference type="FunFam" id="3.40.50.2000:FF:000037">
    <property type="entry name" value="Glycosyltransferase"/>
    <property type="match status" value="1"/>
</dbReference>
<evidence type="ECO:0000256" key="3">
    <source>
        <dbReference type="ARBA" id="ARBA00022679"/>
    </source>
</evidence>
<dbReference type="Proteomes" id="UP000596660">
    <property type="component" value="Unplaced"/>
</dbReference>
<reference evidence="4" key="2">
    <citation type="submission" date="2021-03" db="UniProtKB">
        <authorList>
            <consortium name="EnsemblPlants"/>
        </authorList>
    </citation>
    <scope>IDENTIFICATION</scope>
</reference>
<reference evidence="4" key="1">
    <citation type="journal article" date="2017" name="Nature">
        <title>The genome of Chenopodium quinoa.</title>
        <authorList>
            <person name="Jarvis D.E."/>
            <person name="Ho Y.S."/>
            <person name="Lightfoot D.J."/>
            <person name="Schmoeckel S.M."/>
            <person name="Li B."/>
            <person name="Borm T.J.A."/>
            <person name="Ohyanagi H."/>
            <person name="Mineta K."/>
            <person name="Michell C.T."/>
            <person name="Saber N."/>
            <person name="Kharbatia N.M."/>
            <person name="Rupper R.R."/>
            <person name="Sharp A.R."/>
            <person name="Dally N."/>
            <person name="Boughton B.A."/>
            <person name="Woo Y.H."/>
            <person name="Gao G."/>
            <person name="Schijlen E.G.W.M."/>
            <person name="Guo X."/>
            <person name="Momin A.A."/>
            <person name="Negrao S."/>
            <person name="Al-Babili S."/>
            <person name="Gehring C."/>
            <person name="Roessner U."/>
            <person name="Jung C."/>
            <person name="Murphy K."/>
            <person name="Arold S.T."/>
            <person name="Gojobori T."/>
            <person name="van der Linden C.G."/>
            <person name="van Loo E.N."/>
            <person name="Jellen E.N."/>
            <person name="Maughan P.J."/>
            <person name="Tester M."/>
        </authorList>
    </citation>
    <scope>NUCLEOTIDE SEQUENCE [LARGE SCALE GENOMIC DNA]</scope>
    <source>
        <strain evidence="4">cv. PI 614886</strain>
    </source>
</reference>
<comment type="similarity">
    <text evidence="2">Belongs to the UDP-glycosyltransferase family.</text>
</comment>
<dbReference type="PANTHER" id="PTHR48049:SF160">
    <property type="entry name" value="UDP-GLYCOSYLTRANSFERASE 91A1"/>
    <property type="match status" value="1"/>
</dbReference>
<dbReference type="GO" id="GO:0035251">
    <property type="term" value="F:UDP-glucosyltransferase activity"/>
    <property type="evidence" value="ECO:0007669"/>
    <property type="project" value="InterPro"/>
</dbReference>
<organism evidence="4 5">
    <name type="scientific">Chenopodium quinoa</name>
    <name type="common">Quinoa</name>
    <dbReference type="NCBI Taxonomy" id="63459"/>
    <lineage>
        <taxon>Eukaryota</taxon>
        <taxon>Viridiplantae</taxon>
        <taxon>Streptophyta</taxon>
        <taxon>Embryophyta</taxon>
        <taxon>Tracheophyta</taxon>
        <taxon>Spermatophyta</taxon>
        <taxon>Magnoliopsida</taxon>
        <taxon>eudicotyledons</taxon>
        <taxon>Gunneridae</taxon>
        <taxon>Pentapetalae</taxon>
        <taxon>Caryophyllales</taxon>
        <taxon>Chenopodiaceae</taxon>
        <taxon>Chenopodioideae</taxon>
        <taxon>Atripliceae</taxon>
        <taxon>Chenopodium</taxon>
    </lineage>
</organism>
<evidence type="ECO:0000313" key="4">
    <source>
        <dbReference type="EnsemblPlants" id="AUR62008462-RA:cds"/>
    </source>
</evidence>
<evidence type="ECO:0000313" key="5">
    <source>
        <dbReference type="Proteomes" id="UP000596660"/>
    </source>
</evidence>
<dbReference type="Gramene" id="AUR62008462-RA">
    <property type="protein sequence ID" value="AUR62008462-RA:cds"/>
    <property type="gene ID" value="AUR62008462"/>
</dbReference>